<proteinExistence type="predicted"/>
<gene>
    <name evidence="1" type="ORF">MtrDRAFT_AC139526g45v2</name>
</gene>
<reference evidence="1" key="1">
    <citation type="submission" date="2006-03" db="EMBL/GenBank/DDBJ databases">
        <authorList>
            <person name="Shaull S."/>
            <person name="Lin S."/>
            <person name="Dixon R."/>
            <person name="May G."/>
            <person name="Sumner L."/>
            <person name="Gonzales B."/>
            <person name="Cook D."/>
            <person name="Kim D."/>
            <person name="Roe B.A."/>
        </authorList>
    </citation>
    <scope>NUCLEOTIDE SEQUENCE</scope>
</reference>
<reference evidence="1" key="2">
    <citation type="submission" date="2007-04" db="EMBL/GenBank/DDBJ databases">
        <authorList>
            <consortium name="The International Medicago Genome Annotation Group"/>
        </authorList>
    </citation>
    <scope>NUCLEOTIDE SEQUENCE</scope>
</reference>
<name>A4PRI9_MEDTR</name>
<dbReference type="AlphaFoldDB" id="A4PRI9"/>
<organism evidence="1">
    <name type="scientific">Medicago truncatula</name>
    <name type="common">Barrel medic</name>
    <name type="synonym">Medicago tribuloides</name>
    <dbReference type="NCBI Taxonomy" id="3880"/>
    <lineage>
        <taxon>Eukaryota</taxon>
        <taxon>Viridiplantae</taxon>
        <taxon>Streptophyta</taxon>
        <taxon>Embryophyta</taxon>
        <taxon>Tracheophyta</taxon>
        <taxon>Spermatophyta</taxon>
        <taxon>Magnoliopsida</taxon>
        <taxon>eudicotyledons</taxon>
        <taxon>Gunneridae</taxon>
        <taxon>Pentapetalae</taxon>
        <taxon>rosids</taxon>
        <taxon>fabids</taxon>
        <taxon>Fabales</taxon>
        <taxon>Fabaceae</taxon>
        <taxon>Papilionoideae</taxon>
        <taxon>50 kb inversion clade</taxon>
        <taxon>NPAAA clade</taxon>
        <taxon>Hologalegina</taxon>
        <taxon>IRL clade</taxon>
        <taxon>Trifolieae</taxon>
        <taxon>Medicago</taxon>
    </lineage>
</organism>
<dbReference type="EMBL" id="AC139526">
    <property type="protein sequence ID" value="ABP02619.1"/>
    <property type="molecule type" value="Genomic_DNA"/>
</dbReference>
<evidence type="ECO:0000313" key="1">
    <source>
        <dbReference type="EMBL" id="ABP02619.1"/>
    </source>
</evidence>
<sequence>MDVLACRKTGRERKVQGEEHYSYTTAGTGSNVLAIRFWEQRSFHAH</sequence>
<accession>A4PRI9</accession>
<protein>
    <submittedName>
        <fullName evidence="1">Uncharacterized protein</fullName>
    </submittedName>
</protein>